<evidence type="ECO:0000313" key="8">
    <source>
        <dbReference type="Proteomes" id="UP000570851"/>
    </source>
</evidence>
<evidence type="ECO:0000256" key="3">
    <source>
        <dbReference type="ARBA" id="ARBA00022989"/>
    </source>
</evidence>
<evidence type="ECO:0000259" key="6">
    <source>
        <dbReference type="Pfam" id="PF04932"/>
    </source>
</evidence>
<feature type="transmembrane region" description="Helical" evidence="5">
    <location>
        <begin position="429"/>
        <end position="462"/>
    </location>
</feature>
<dbReference type="PANTHER" id="PTHR37422">
    <property type="entry name" value="TEICHURONIC ACID BIOSYNTHESIS PROTEIN TUAE"/>
    <property type="match status" value="1"/>
</dbReference>
<feature type="transmembrane region" description="Helical" evidence="5">
    <location>
        <begin position="127"/>
        <end position="145"/>
    </location>
</feature>
<dbReference type="InterPro" id="IPR007016">
    <property type="entry name" value="O-antigen_ligase-rel_domated"/>
</dbReference>
<proteinExistence type="predicted"/>
<dbReference type="EMBL" id="JACKZP010000153">
    <property type="protein sequence ID" value="MBC1305046.1"/>
    <property type="molecule type" value="Genomic_DNA"/>
</dbReference>
<dbReference type="Pfam" id="PF04932">
    <property type="entry name" value="Wzy_C"/>
    <property type="match status" value="1"/>
</dbReference>
<accession>A0ABR6SF65</accession>
<dbReference type="GeneID" id="58723792"/>
<feature type="transmembrane region" description="Helical" evidence="5">
    <location>
        <begin position="390"/>
        <end position="409"/>
    </location>
</feature>
<dbReference type="Proteomes" id="UP000570851">
    <property type="component" value="Unassembled WGS sequence"/>
</dbReference>
<dbReference type="RefSeq" id="WP_011317971.1">
    <property type="nucleotide sequence ID" value="NZ_JACKZP010000153.1"/>
</dbReference>
<evidence type="ECO:0000313" key="7">
    <source>
        <dbReference type="EMBL" id="MBC1305046.1"/>
    </source>
</evidence>
<feature type="domain" description="O-antigen ligase-related" evidence="6">
    <location>
        <begin position="266"/>
        <end position="402"/>
    </location>
</feature>
<feature type="transmembrane region" description="Helical" evidence="5">
    <location>
        <begin position="231"/>
        <end position="253"/>
    </location>
</feature>
<gene>
    <name evidence="7" type="ORF">GNE12_24335</name>
</gene>
<feature type="transmembrane region" description="Helical" evidence="5">
    <location>
        <begin position="97"/>
        <end position="115"/>
    </location>
</feature>
<keyword evidence="3 5" id="KW-1133">Transmembrane helix</keyword>
<protein>
    <submittedName>
        <fullName evidence="7">O-antigen ligase family protein</fullName>
    </submittedName>
</protein>
<dbReference type="InterPro" id="IPR051533">
    <property type="entry name" value="WaaL-like"/>
</dbReference>
<keyword evidence="4 5" id="KW-0472">Membrane</keyword>
<sequence length="475" mass="53578">MNHIFTDNSSTTDLGFGKQPLLGWLAILSLVLFSAVCIFGGAAGILRTAYVIISFAVGAFLYVRYPVLYTGFAWWIWFVTPFIARVVDYKSGWDPTRFMLVSQYLVTLLTLHTFLKELPKSLRQGSLPFVLAFLGVFYGFLIGMIKTTPFTAARGLLDWLTPITFAFYLFVHWRDYPLYRRTIERTFTWGVLVTGIYGIVQFLNPPEWDLFWLTSTKLTSMGDPEPLKLRIWSTMASPAPYAAMMMAGLLLLFTNKSFIRLPASAAGYLAFLLTTVRTLWGGWLIAFLTFLTSLKTRLQLRLFITILIMALCVIPLTQIEQFSKPITTRFETFSNLEDDDSARVRQKIYEDGLNSALTNALGNGVGNTFIVNEKGVLEPIVVDSGILDMFFTLGWFGGVFYLLALFMVFTQAFQYSEYSFDSFMAAARAISLGMLSTLLGNSGMLGMPGMVLWSFIAMAMAGHKYHAQQRIRDHL</sequence>
<comment type="subcellular location">
    <subcellularLocation>
        <location evidence="1">Membrane</location>
        <topology evidence="1">Multi-pass membrane protein</topology>
    </subcellularLocation>
</comment>
<keyword evidence="7" id="KW-0436">Ligase</keyword>
<organism evidence="7 8">
    <name type="scientific">Trichormus variabilis N2B</name>
    <dbReference type="NCBI Taxonomy" id="2681315"/>
    <lineage>
        <taxon>Bacteria</taxon>
        <taxon>Bacillati</taxon>
        <taxon>Cyanobacteriota</taxon>
        <taxon>Cyanophyceae</taxon>
        <taxon>Nostocales</taxon>
        <taxon>Nostocaceae</taxon>
        <taxon>Trichormus</taxon>
    </lineage>
</organism>
<evidence type="ECO:0000256" key="2">
    <source>
        <dbReference type="ARBA" id="ARBA00022692"/>
    </source>
</evidence>
<keyword evidence="8" id="KW-1185">Reference proteome</keyword>
<feature type="transmembrane region" description="Helical" evidence="5">
    <location>
        <begin position="21"/>
        <end position="42"/>
    </location>
</feature>
<keyword evidence="2 5" id="KW-0812">Transmembrane</keyword>
<reference evidence="7 8" key="1">
    <citation type="submission" date="2019-11" db="EMBL/GenBank/DDBJ databases">
        <title>Comparison of genomes from free-living endosymbiotic cyanobacteria isolated from Azolla.</title>
        <authorList>
            <person name="Thiel T."/>
            <person name="Pratte B."/>
        </authorList>
    </citation>
    <scope>NUCLEOTIDE SEQUENCE [LARGE SCALE GENOMIC DNA]</scope>
    <source>
        <strain evidence="7 8">N2B</strain>
    </source>
</reference>
<comment type="caution">
    <text evidence="7">The sequence shown here is derived from an EMBL/GenBank/DDBJ whole genome shotgun (WGS) entry which is preliminary data.</text>
</comment>
<evidence type="ECO:0000256" key="1">
    <source>
        <dbReference type="ARBA" id="ARBA00004141"/>
    </source>
</evidence>
<feature type="transmembrane region" description="Helical" evidence="5">
    <location>
        <begin position="151"/>
        <end position="171"/>
    </location>
</feature>
<feature type="transmembrane region" description="Helical" evidence="5">
    <location>
        <begin position="265"/>
        <end position="288"/>
    </location>
</feature>
<dbReference type="GO" id="GO:0016874">
    <property type="term" value="F:ligase activity"/>
    <property type="evidence" value="ECO:0007669"/>
    <property type="project" value="UniProtKB-KW"/>
</dbReference>
<evidence type="ECO:0000256" key="5">
    <source>
        <dbReference type="SAM" id="Phobius"/>
    </source>
</evidence>
<feature type="transmembrane region" description="Helical" evidence="5">
    <location>
        <begin position="300"/>
        <end position="319"/>
    </location>
</feature>
<feature type="transmembrane region" description="Helical" evidence="5">
    <location>
        <begin position="183"/>
        <end position="203"/>
    </location>
</feature>
<evidence type="ECO:0000256" key="4">
    <source>
        <dbReference type="ARBA" id="ARBA00023136"/>
    </source>
</evidence>
<name>A0ABR6SF65_ANAVA</name>
<dbReference type="PANTHER" id="PTHR37422:SF13">
    <property type="entry name" value="LIPOPOLYSACCHARIDE BIOSYNTHESIS PROTEIN PA4999-RELATED"/>
    <property type="match status" value="1"/>
</dbReference>
<feature type="transmembrane region" description="Helical" evidence="5">
    <location>
        <begin position="49"/>
        <end position="77"/>
    </location>
</feature>